<feature type="compositionally biased region" description="Polar residues" evidence="2">
    <location>
        <begin position="773"/>
        <end position="789"/>
    </location>
</feature>
<dbReference type="EMBL" id="CAMXCT030001446">
    <property type="protein sequence ID" value="CAL4777465.1"/>
    <property type="molecule type" value="Genomic_DNA"/>
</dbReference>
<dbReference type="OrthoDB" id="448415at2759"/>
<dbReference type="Pfam" id="PF07727">
    <property type="entry name" value="RVT_2"/>
    <property type="match status" value="1"/>
</dbReference>
<evidence type="ECO:0000313" key="6">
    <source>
        <dbReference type="EMBL" id="CAL4777465.1"/>
    </source>
</evidence>
<feature type="region of interest" description="Disordered" evidence="2">
    <location>
        <begin position="587"/>
        <end position="616"/>
    </location>
</feature>
<feature type="compositionally biased region" description="Basic and acidic residues" evidence="2">
    <location>
        <begin position="587"/>
        <end position="598"/>
    </location>
</feature>
<feature type="region of interest" description="Disordered" evidence="2">
    <location>
        <begin position="1503"/>
        <end position="1561"/>
    </location>
</feature>
<evidence type="ECO:0000313" key="5">
    <source>
        <dbReference type="EMBL" id="CAL1143528.1"/>
    </source>
</evidence>
<dbReference type="InterPro" id="IPR036397">
    <property type="entry name" value="RNaseH_sf"/>
</dbReference>
<proteinExistence type="predicted"/>
<feature type="region of interest" description="Disordered" evidence="2">
    <location>
        <begin position="638"/>
        <end position="664"/>
    </location>
</feature>
<dbReference type="GO" id="GO:0003676">
    <property type="term" value="F:nucleic acid binding"/>
    <property type="evidence" value="ECO:0007669"/>
    <property type="project" value="InterPro"/>
</dbReference>
<feature type="region of interest" description="Disordered" evidence="2">
    <location>
        <begin position="767"/>
        <end position="821"/>
    </location>
</feature>
<dbReference type="GO" id="GO:0015074">
    <property type="term" value="P:DNA integration"/>
    <property type="evidence" value="ECO:0007669"/>
    <property type="project" value="InterPro"/>
</dbReference>
<dbReference type="InterPro" id="IPR013103">
    <property type="entry name" value="RVT_2"/>
</dbReference>
<feature type="compositionally biased region" description="Polar residues" evidence="2">
    <location>
        <begin position="599"/>
        <end position="612"/>
    </location>
</feature>
<evidence type="ECO:0000313" key="7">
    <source>
        <dbReference type="Proteomes" id="UP001152797"/>
    </source>
</evidence>
<dbReference type="PROSITE" id="PS50994">
    <property type="entry name" value="INTEGRASE"/>
    <property type="match status" value="1"/>
</dbReference>
<dbReference type="EMBL" id="CAMXCT020001446">
    <property type="protein sequence ID" value="CAL1143528.1"/>
    <property type="molecule type" value="Genomic_DNA"/>
</dbReference>
<organism evidence="4">
    <name type="scientific">Cladocopium goreaui</name>
    <dbReference type="NCBI Taxonomy" id="2562237"/>
    <lineage>
        <taxon>Eukaryota</taxon>
        <taxon>Sar</taxon>
        <taxon>Alveolata</taxon>
        <taxon>Dinophyceae</taxon>
        <taxon>Suessiales</taxon>
        <taxon>Symbiodiniaceae</taxon>
        <taxon>Cladocopium</taxon>
    </lineage>
</organism>
<reference evidence="5" key="2">
    <citation type="submission" date="2024-04" db="EMBL/GenBank/DDBJ databases">
        <authorList>
            <person name="Chen Y."/>
            <person name="Shah S."/>
            <person name="Dougan E. K."/>
            <person name="Thang M."/>
            <person name="Chan C."/>
        </authorList>
    </citation>
    <scope>NUCLEOTIDE SEQUENCE [LARGE SCALE GENOMIC DNA]</scope>
</reference>
<feature type="domain" description="Integrase catalytic" evidence="3">
    <location>
        <begin position="1190"/>
        <end position="1357"/>
    </location>
</feature>
<keyword evidence="1" id="KW-0175">Coiled coil</keyword>
<reference evidence="4" key="1">
    <citation type="submission" date="2022-10" db="EMBL/GenBank/DDBJ databases">
        <authorList>
            <person name="Chen Y."/>
            <person name="Dougan E. K."/>
            <person name="Chan C."/>
            <person name="Rhodes N."/>
            <person name="Thang M."/>
        </authorList>
    </citation>
    <scope>NUCLEOTIDE SEQUENCE</scope>
</reference>
<dbReference type="Proteomes" id="UP001152797">
    <property type="component" value="Unassembled WGS sequence"/>
</dbReference>
<feature type="compositionally biased region" description="Polar residues" evidence="2">
    <location>
        <begin position="369"/>
        <end position="383"/>
    </location>
</feature>
<sequence length="2080" mass="236063">MESGGGQDRWQWVPIWDGRPESFQHFIYEVKWTLTSSRAEDKALLAAKIIRKALQSGQPTLVQLMYKLDPEDFRSESDVQKLITFLEQSPLNRQALPDAGAKIGGYYRRLQKRSSETVPAFLIREDKVHDEMIRALQRLLRQKELSFDGYEVTLDELKDFCGFKPGASLWYGADDEPASPADDAEEGSRGTRSSRTAAPTAAGRPLTDRGSQPRSPTSSSTTRGTPSKGKDLIDRLMSKGLLPLAALDVIRGWLLLEMAVATEDDRRLIRAATQGKLGYYDVRSALLSMFEERAGKGASSSSMSSKGQGKHGHSRVYFQDELYGWEDEYDGNYEYDQYQYSSYVPTDDDWGSPESWNESAWWHDDTPYPQETSWDSSETNPMDTSDDAFQAIQEEAQEAERSHAELQALVADSERSLAEARRAVAAAAKDRGWNQGPQQRQSKPTSAYMYKGKGKHMPKGKAHYFENHGGKKGKYKGKSYSKDGKGFGKYGKGKEVQAMMDSGYHILTLDSEDVYNVDSSEGLLASESVVDTGATATAGGRWAVQQLCQAIMSARPGKSLINGRTTTLRMSSKKHLIMDYLKDVFPENPNAEHPKNQHDTTGSRTARSTGNRNFRIHGSLDDHEEEWKKEMKKLVKEAVSEELKSSQPSTGYPKNPKKKTSFDQTRAIGPNPMDPRSNDQTWPCFGQHQPSRFNNNRYAQWQECQACGLRLMYVPEINAKGQSAHMDLPQNVQEALHRLRGDGWDPKELTTKVVKSAIRIVAEEKSLKKEKGTSSAKPSQETASKAKQKTTPEQKAEGQEQEKKKANGGSQPVSPRQHHDEGWDACLRLLEPHEKKMLQKASDEFNLGAMLSSLQDCVQPHLVWEICCRQDSTLTQACQKVGIQAERKTLENGYDILSPSTANKLKHEFDRNRPHRLWWSLKCGEWYSTPKVNQRSETQRLNFRKRRMKARRGVRHALGVIEYALDKDPSTKFYWEWPKSAFAGWHLFEIRAFLARLRTKGIKIHWTEIDGCHFDTSPPHGGPNHNAWWVMSNDADFDAKCTFQCDRTHEHCTGETAGMETRAVRATGFYPPAMCLAIAKVWNSQWQQALRKMKESDIIESMHILESEAVFAGQTPHQDDISKEKKEKAEALLHRLHKAAGHPTNAALARMLRDRNSPKWMVDMAKELKCQACIDIQRGEQLIVPYSLGAKPAPWQIVAADTFELTFPLLRKKVRFLLMSCVTMRFVSVIQLWEGPVGEAGTDSGKRLAEALVEGWLLHRPKPQWVIVDPQTSLATGDFVSFLQGAGIGVSVTPGEAHWQNGLIESLIRVIKTTMRKIRGEQPLLDPRAVAQLAVHSHNQHSRVKGYSPMQWAYGTDFKQDSLEVEPEEYNAATHRIPRKFWDIQKNRELAERHWREAQAQEAMTRLRNASPRSVNPEPRYVGPGRVVFTEPAILQENKGQVIWVLMGTQVWRCAPEQLRRASPQEITLEEVTNGRRYSAPITELVKQSTKVIDVLKEPGFPFQEEHLPEHPLPGPQPGPSEQDGRSQLPDEWMKDVTDRKDRWTKRQLQKGMQDEKQETVQERTLRWRQLVSLNENRRREGLPPVTSLPPLAPDIKEQAQTQFFALAGEADAPITMETYSAVVEKITQLERELKFLDERQQLLEAIEAESREENKLKNLFLKACDNREEVCEIFFEIEDWREFCRGGAVYTKQAIASTKEVNFKNLSPQHKKLMEEAMARELNEVIRSQALRALKERVPEEVLTQRCIPMRWILTWKPLDEFQDPEREPQPGIIREDGFAKAKARIVLIGYKHPDLAKRDPRTGKPLLQTSSPTLSRLGRNLLLQSAALDGHILECADAKSAFLQTDEGIGTKDLFTRGVEEVRIALGLSKGEAMQVVGAVYGLTNAPRIFWRDADSKLQALGFTPHAIDKCVWLYKNSEGQVIGRIGAHVDDFLIMGDHTSTEWLNVRAKIFDMYQWSPWKRGSFTFAGVQLHQLQDYTIVMSQEQFCNQLQPVKIENERSRAKDDALTPKELSQTRGLVMQAQWRAIQTAPQYCCRIGRESRTSIVDYRSFKLDRPSRGSNGAEGQAIFECEEAAET</sequence>
<feature type="compositionally biased region" description="Basic and acidic residues" evidence="2">
    <location>
        <begin position="1532"/>
        <end position="1542"/>
    </location>
</feature>
<dbReference type="InterPro" id="IPR012337">
    <property type="entry name" value="RNaseH-like_sf"/>
</dbReference>
<feature type="compositionally biased region" description="Basic and acidic residues" evidence="2">
    <location>
        <begin position="790"/>
        <end position="805"/>
    </location>
</feature>
<feature type="region of interest" description="Disordered" evidence="2">
    <location>
        <begin position="428"/>
        <end position="449"/>
    </location>
</feature>
<name>A0A9P1FVL2_9DINO</name>
<evidence type="ECO:0000313" key="4">
    <source>
        <dbReference type="EMBL" id="CAI3990153.1"/>
    </source>
</evidence>
<comment type="caution">
    <text evidence="4">The sequence shown here is derived from an EMBL/GenBank/DDBJ whole genome shotgun (WGS) entry which is preliminary data.</text>
</comment>
<dbReference type="Gene3D" id="3.30.420.10">
    <property type="entry name" value="Ribonuclease H-like superfamily/Ribonuclease H"/>
    <property type="match status" value="1"/>
</dbReference>
<accession>A0A9P1FVL2</accession>
<feature type="region of interest" description="Disordered" evidence="2">
    <location>
        <begin position="361"/>
        <end position="384"/>
    </location>
</feature>
<dbReference type="InterPro" id="IPR001584">
    <property type="entry name" value="Integrase_cat-core"/>
</dbReference>
<dbReference type="SUPFAM" id="SSF53098">
    <property type="entry name" value="Ribonuclease H-like"/>
    <property type="match status" value="1"/>
</dbReference>
<protein>
    <submittedName>
        <fullName evidence="6">Cytoplasmic dynein 1 heavy chain 1</fullName>
    </submittedName>
</protein>
<evidence type="ECO:0000256" key="1">
    <source>
        <dbReference type="SAM" id="Coils"/>
    </source>
</evidence>
<feature type="region of interest" description="Disordered" evidence="2">
    <location>
        <begin position="173"/>
        <end position="230"/>
    </location>
</feature>
<feature type="compositionally biased region" description="Polar residues" evidence="2">
    <location>
        <begin position="435"/>
        <end position="445"/>
    </location>
</feature>
<evidence type="ECO:0000256" key="2">
    <source>
        <dbReference type="SAM" id="MobiDB-lite"/>
    </source>
</evidence>
<feature type="coiled-coil region" evidence="1">
    <location>
        <begin position="1620"/>
        <end position="1660"/>
    </location>
</feature>
<gene>
    <name evidence="4" type="ORF">C1SCF055_LOCUS17168</name>
</gene>
<evidence type="ECO:0000259" key="3">
    <source>
        <dbReference type="PROSITE" id="PS50994"/>
    </source>
</evidence>
<dbReference type="EMBL" id="CAMXCT010001446">
    <property type="protein sequence ID" value="CAI3990153.1"/>
    <property type="molecule type" value="Genomic_DNA"/>
</dbReference>
<feature type="compositionally biased region" description="Low complexity" evidence="2">
    <location>
        <begin position="190"/>
        <end position="227"/>
    </location>
</feature>
<keyword evidence="7" id="KW-1185">Reference proteome</keyword>
<feature type="compositionally biased region" description="Acidic residues" evidence="2">
    <location>
        <begin position="173"/>
        <end position="185"/>
    </location>
</feature>